<reference evidence="2" key="1">
    <citation type="submission" date="2020-11" db="EMBL/GenBank/DDBJ databases">
        <title>Isolation and identification of active actinomycetes.</title>
        <authorList>
            <person name="Yu B."/>
        </authorList>
    </citation>
    <scope>NUCLEOTIDE SEQUENCE</scope>
    <source>
        <strain evidence="2">NEAU-YB345</strain>
    </source>
</reference>
<dbReference type="EMBL" id="JADPRT010000008">
    <property type="protein sequence ID" value="MBF9070531.1"/>
    <property type="molecule type" value="Genomic_DNA"/>
</dbReference>
<dbReference type="AlphaFoldDB" id="A0A931B7N4"/>
<protein>
    <submittedName>
        <fullName evidence="2">GNAT family N-acetyltransferase</fullName>
    </submittedName>
</protein>
<organism evidence="2 3">
    <name type="scientific">Streptacidiphilus fuscans</name>
    <dbReference type="NCBI Taxonomy" id="2789292"/>
    <lineage>
        <taxon>Bacteria</taxon>
        <taxon>Bacillati</taxon>
        <taxon>Actinomycetota</taxon>
        <taxon>Actinomycetes</taxon>
        <taxon>Kitasatosporales</taxon>
        <taxon>Streptomycetaceae</taxon>
        <taxon>Streptacidiphilus</taxon>
    </lineage>
</organism>
<proteinExistence type="predicted"/>
<comment type="caution">
    <text evidence="2">The sequence shown here is derived from an EMBL/GenBank/DDBJ whole genome shotgun (WGS) entry which is preliminary data.</text>
</comment>
<dbReference type="Proteomes" id="UP000657385">
    <property type="component" value="Unassembled WGS sequence"/>
</dbReference>
<feature type="domain" description="N-acetyltransferase" evidence="1">
    <location>
        <begin position="120"/>
        <end position="259"/>
    </location>
</feature>
<dbReference type="GO" id="GO:0016747">
    <property type="term" value="F:acyltransferase activity, transferring groups other than amino-acyl groups"/>
    <property type="evidence" value="ECO:0007669"/>
    <property type="project" value="InterPro"/>
</dbReference>
<dbReference type="InterPro" id="IPR016181">
    <property type="entry name" value="Acyl_CoA_acyltransferase"/>
</dbReference>
<sequence>MGLDLAVANAVAHWLTMAEVRGWETEVRPGWTAIRADDAHRVLVTARPQDPEALTGELLGVFRSWDTRQLTLEDPYLALDLGPYGCESALTMPVMVRDPAPVMPGAPSPSVTVETTEAVEATEAVDEADLAAVERVVVEGFPIPHLLPWRRGSHFPVEYARIPGRRSWLARVGGEPAAACVTVDDGAAVGVYWMTTLPELRSRGAAGAVLRTALAAHPDRPATLTATLLGEPLYRHLGFTERAVARWWRYPSTPAALRR</sequence>
<dbReference type="InterPro" id="IPR000182">
    <property type="entry name" value="GNAT_dom"/>
</dbReference>
<dbReference type="SUPFAM" id="SSF55729">
    <property type="entry name" value="Acyl-CoA N-acyltransferases (Nat)"/>
    <property type="match status" value="1"/>
</dbReference>
<evidence type="ECO:0000313" key="2">
    <source>
        <dbReference type="EMBL" id="MBF9070531.1"/>
    </source>
</evidence>
<accession>A0A931B7N4</accession>
<keyword evidence="3" id="KW-1185">Reference proteome</keyword>
<dbReference type="RefSeq" id="WP_196195695.1">
    <property type="nucleotide sequence ID" value="NZ_JADPRT010000008.1"/>
</dbReference>
<evidence type="ECO:0000313" key="3">
    <source>
        <dbReference type="Proteomes" id="UP000657385"/>
    </source>
</evidence>
<name>A0A931B7N4_9ACTN</name>
<dbReference type="Gene3D" id="3.40.630.30">
    <property type="match status" value="1"/>
</dbReference>
<evidence type="ECO:0000259" key="1">
    <source>
        <dbReference type="PROSITE" id="PS51186"/>
    </source>
</evidence>
<dbReference type="PROSITE" id="PS51186">
    <property type="entry name" value="GNAT"/>
    <property type="match status" value="1"/>
</dbReference>
<gene>
    <name evidence="2" type="ORF">I2501_21125</name>
</gene>